<feature type="signal peptide" evidence="6">
    <location>
        <begin position="1"/>
        <end position="20"/>
    </location>
</feature>
<keyword evidence="3" id="KW-0393">Immunoglobulin domain</keyword>
<reference evidence="9" key="1">
    <citation type="submission" date="2025-08" db="UniProtKB">
        <authorList>
            <consortium name="RefSeq"/>
        </authorList>
    </citation>
    <scope>IDENTIFICATION</scope>
</reference>
<feature type="domain" description="Ig-like" evidence="7">
    <location>
        <begin position="468"/>
        <end position="555"/>
    </location>
</feature>
<proteinExistence type="predicted"/>
<evidence type="ECO:0000256" key="5">
    <source>
        <dbReference type="SAM" id="Phobius"/>
    </source>
</evidence>
<gene>
    <name evidence="9" type="primary">FCRL3</name>
</gene>
<feature type="domain" description="Ig-like" evidence="7">
    <location>
        <begin position="375"/>
        <end position="462"/>
    </location>
</feature>
<evidence type="ECO:0000256" key="1">
    <source>
        <dbReference type="ARBA" id="ARBA00022729"/>
    </source>
</evidence>
<feature type="region of interest" description="Disordered" evidence="4">
    <location>
        <begin position="610"/>
        <end position="638"/>
    </location>
</feature>
<dbReference type="InterPro" id="IPR013783">
    <property type="entry name" value="Ig-like_fold"/>
</dbReference>
<dbReference type="InterPro" id="IPR036179">
    <property type="entry name" value="Ig-like_dom_sf"/>
</dbReference>
<evidence type="ECO:0000313" key="8">
    <source>
        <dbReference type="Proteomes" id="UP000694923"/>
    </source>
</evidence>
<dbReference type="SMART" id="SM00409">
    <property type="entry name" value="IG"/>
    <property type="match status" value="6"/>
</dbReference>
<dbReference type="Pfam" id="PF13895">
    <property type="entry name" value="Ig_2"/>
    <property type="match status" value="4"/>
</dbReference>
<keyword evidence="1 6" id="KW-0732">Signal</keyword>
<keyword evidence="5" id="KW-0812">Transmembrane</keyword>
<keyword evidence="5" id="KW-1133">Transmembrane helix</keyword>
<keyword evidence="2" id="KW-1015">Disulfide bond</keyword>
<feature type="transmembrane region" description="Helical" evidence="5">
    <location>
        <begin position="564"/>
        <end position="586"/>
    </location>
</feature>
<sequence length="729" mass="80297">MHLRLLLLLILGVPPKAVLFFSPPWSPTFEGESVTLTCRESHFPAREDVYWYYNGNSFKKSKVIQIRKSGHYQCKTQRSSLSDAVHVEFSSDWLILQAPHPVFEGDNVVLKCQGKDENKISERNYYKNGERLDISKNSNSILLTSVSRDDSVYQCSASGKYLLRQWKKTSKHLRIQVQELFPSPVLTASPSLPTEGSPMTLTCETQLSPQRPDVQLQFRFFRDVHVLGSGWSSSAELQIPATWSEDSGSYWCEAETMTPSIVKRSQRFQIHVQRVPVSDVNLEIQPPGGQLVEGENLILICSVAKGTGTITFSWHREGIVRSVGRKTQSSLMAELQIPNMKEHNAGRYYCAADNTYGPIISKRITVTVRIPVSRPVLTLRMPRTQAVVGDMVEFHCEALRGSPPILYEFYHENVNLERSSAPSGGGVSFKLSLTTEYSGNYSCEADNGLGVQHSHRVSLKVTVPVSRPVLTLRAPGVQAVVGNMVELHCEALRGSPPILYWFYHENVTLGNSSAPSGGGAYFNLSLTAKHSGNFSCEAANGLGAQRSEAVTLKVTGTSRIRTGLTTAGVIGGLLSILGLATTAALLGHLRTQRRLGGTFYPLSLSSLSHYSPKECPEPSSSRPFSTDPPNPLYSEPPTQMALQPVYSNVNPGDSNLVYSQIWSFQHTKENSANSPRVHREDEEPAVFYSELKKVQPGDSAGQTSSSGSVHEDDTENYENVPCASSVSAH</sequence>
<dbReference type="InterPro" id="IPR050488">
    <property type="entry name" value="Ig_Fc_receptor"/>
</dbReference>
<dbReference type="RefSeq" id="XP_008587014.1">
    <property type="nucleotide sequence ID" value="XM_008588792.1"/>
</dbReference>
<dbReference type="Gene3D" id="2.60.40.10">
    <property type="entry name" value="Immunoglobulins"/>
    <property type="match status" value="6"/>
</dbReference>
<dbReference type="InterPro" id="IPR007110">
    <property type="entry name" value="Ig-like_dom"/>
</dbReference>
<dbReference type="SMART" id="SM00408">
    <property type="entry name" value="IGc2"/>
    <property type="match status" value="6"/>
</dbReference>
<dbReference type="PROSITE" id="PS50835">
    <property type="entry name" value="IG_LIKE"/>
    <property type="match status" value="6"/>
</dbReference>
<dbReference type="PANTHER" id="PTHR11481">
    <property type="entry name" value="IMMUNOGLOBULIN FC RECEPTOR"/>
    <property type="match status" value="1"/>
</dbReference>
<dbReference type="SUPFAM" id="SSF48726">
    <property type="entry name" value="Immunoglobulin"/>
    <property type="match status" value="6"/>
</dbReference>
<evidence type="ECO:0000259" key="7">
    <source>
        <dbReference type="PROSITE" id="PS50835"/>
    </source>
</evidence>
<dbReference type="InterPro" id="IPR003598">
    <property type="entry name" value="Ig_sub2"/>
</dbReference>
<protein>
    <submittedName>
        <fullName evidence="9">Fc receptor-like protein 3</fullName>
    </submittedName>
</protein>
<name>A0ABM0S2C3_GALVR</name>
<dbReference type="InterPro" id="IPR003599">
    <property type="entry name" value="Ig_sub"/>
</dbReference>
<accession>A0ABM0S2C3</accession>
<feature type="domain" description="Ig-like" evidence="7">
    <location>
        <begin position="276"/>
        <end position="367"/>
    </location>
</feature>
<evidence type="ECO:0000256" key="3">
    <source>
        <dbReference type="ARBA" id="ARBA00023319"/>
    </source>
</evidence>
<keyword evidence="5" id="KW-0472">Membrane</keyword>
<evidence type="ECO:0000256" key="4">
    <source>
        <dbReference type="SAM" id="MobiDB-lite"/>
    </source>
</evidence>
<evidence type="ECO:0000256" key="2">
    <source>
        <dbReference type="ARBA" id="ARBA00023157"/>
    </source>
</evidence>
<dbReference type="Pfam" id="PF13927">
    <property type="entry name" value="Ig_3"/>
    <property type="match status" value="1"/>
</dbReference>
<dbReference type="Proteomes" id="UP000694923">
    <property type="component" value="Unplaced"/>
</dbReference>
<organism evidence="8 9">
    <name type="scientific">Galeopterus variegatus</name>
    <name type="common">Malayan flying lemur</name>
    <name type="synonym">Cynocephalus variegatus</name>
    <dbReference type="NCBI Taxonomy" id="482537"/>
    <lineage>
        <taxon>Eukaryota</taxon>
        <taxon>Metazoa</taxon>
        <taxon>Chordata</taxon>
        <taxon>Craniata</taxon>
        <taxon>Vertebrata</taxon>
        <taxon>Euteleostomi</taxon>
        <taxon>Mammalia</taxon>
        <taxon>Eutheria</taxon>
        <taxon>Euarchontoglires</taxon>
        <taxon>Dermoptera</taxon>
        <taxon>Cynocephalidae</taxon>
        <taxon>Galeopterus</taxon>
    </lineage>
</organism>
<keyword evidence="8" id="KW-1185">Reference proteome</keyword>
<evidence type="ECO:0000313" key="9">
    <source>
        <dbReference type="RefSeq" id="XP_008587014.1"/>
    </source>
</evidence>
<feature type="domain" description="Ig-like" evidence="7">
    <location>
        <begin position="15"/>
        <end position="90"/>
    </location>
</feature>
<dbReference type="PANTHER" id="PTHR11481:SF93">
    <property type="entry name" value="FC RECEPTOR-LIKE PROTEIN 3"/>
    <property type="match status" value="1"/>
</dbReference>
<feature type="chain" id="PRO_5046373708" evidence="6">
    <location>
        <begin position="21"/>
        <end position="729"/>
    </location>
</feature>
<feature type="domain" description="Ig-like" evidence="7">
    <location>
        <begin position="104"/>
        <end position="158"/>
    </location>
</feature>
<feature type="region of interest" description="Disordered" evidence="4">
    <location>
        <begin position="692"/>
        <end position="729"/>
    </location>
</feature>
<evidence type="ECO:0000256" key="6">
    <source>
        <dbReference type="SAM" id="SignalP"/>
    </source>
</evidence>
<dbReference type="GeneID" id="103604213"/>
<feature type="domain" description="Ig-like" evidence="7">
    <location>
        <begin position="182"/>
        <end position="262"/>
    </location>
</feature>